<dbReference type="Proteomes" id="UP001303046">
    <property type="component" value="Unassembled WGS sequence"/>
</dbReference>
<sequence length="164" mass="18842">MPQLTITRPTSVVGVKRRSFQAEPPNSHTSKLFIPQTLKDYGIDEKNPKSDRLDEDQLESLRLELHKITSSLLKADTRIISLHDEWTTLQQSSPRETEQFDEYITKYGDYRTSITQAVTQLEELDLLLNKVDNEFRGRDLSVSSDSSENPVSCQQISCQEQPTR</sequence>
<reference evidence="2 3" key="1">
    <citation type="submission" date="2023-08" db="EMBL/GenBank/DDBJ databases">
        <title>A Necator americanus chromosomal reference genome.</title>
        <authorList>
            <person name="Ilik V."/>
            <person name="Petrzelkova K.J."/>
            <person name="Pardy F."/>
            <person name="Fuh T."/>
            <person name="Niatou-Singa F.S."/>
            <person name="Gouil Q."/>
            <person name="Baker L."/>
            <person name="Ritchie M.E."/>
            <person name="Jex A.R."/>
            <person name="Gazzola D."/>
            <person name="Li H."/>
            <person name="Toshio Fujiwara R."/>
            <person name="Zhan B."/>
            <person name="Aroian R.V."/>
            <person name="Pafco B."/>
            <person name="Schwarz E.M."/>
        </authorList>
    </citation>
    <scope>NUCLEOTIDE SEQUENCE [LARGE SCALE GENOMIC DNA]</scope>
    <source>
        <strain evidence="2 3">Aroian</strain>
        <tissue evidence="2">Whole animal</tissue>
    </source>
</reference>
<protein>
    <submittedName>
        <fullName evidence="2">Uncharacterized protein</fullName>
    </submittedName>
</protein>
<feature type="region of interest" description="Disordered" evidence="1">
    <location>
        <begin position="139"/>
        <end position="164"/>
    </location>
</feature>
<comment type="caution">
    <text evidence="2">The sequence shown here is derived from an EMBL/GenBank/DDBJ whole genome shotgun (WGS) entry which is preliminary data.</text>
</comment>
<feature type="compositionally biased region" description="Polar residues" evidence="1">
    <location>
        <begin position="153"/>
        <end position="164"/>
    </location>
</feature>
<proteinExistence type="predicted"/>
<organism evidence="2 3">
    <name type="scientific">Necator americanus</name>
    <name type="common">Human hookworm</name>
    <dbReference type="NCBI Taxonomy" id="51031"/>
    <lineage>
        <taxon>Eukaryota</taxon>
        <taxon>Metazoa</taxon>
        <taxon>Ecdysozoa</taxon>
        <taxon>Nematoda</taxon>
        <taxon>Chromadorea</taxon>
        <taxon>Rhabditida</taxon>
        <taxon>Rhabditina</taxon>
        <taxon>Rhabditomorpha</taxon>
        <taxon>Strongyloidea</taxon>
        <taxon>Ancylostomatidae</taxon>
        <taxon>Bunostominae</taxon>
        <taxon>Necator</taxon>
    </lineage>
</organism>
<dbReference type="EMBL" id="JAVFWL010000005">
    <property type="protein sequence ID" value="KAK6753820.1"/>
    <property type="molecule type" value="Genomic_DNA"/>
</dbReference>
<feature type="compositionally biased region" description="Low complexity" evidence="1">
    <location>
        <begin position="141"/>
        <end position="152"/>
    </location>
</feature>
<accession>A0ABR1DTZ5</accession>
<gene>
    <name evidence="2" type="primary">Necator_chrV.g17834</name>
    <name evidence="2" type="ORF">RB195_013044</name>
</gene>
<evidence type="ECO:0000313" key="3">
    <source>
        <dbReference type="Proteomes" id="UP001303046"/>
    </source>
</evidence>
<evidence type="ECO:0000313" key="2">
    <source>
        <dbReference type="EMBL" id="KAK6753820.1"/>
    </source>
</evidence>
<name>A0ABR1DTZ5_NECAM</name>
<keyword evidence="3" id="KW-1185">Reference proteome</keyword>
<evidence type="ECO:0000256" key="1">
    <source>
        <dbReference type="SAM" id="MobiDB-lite"/>
    </source>
</evidence>